<feature type="region of interest" description="Disordered" evidence="1">
    <location>
        <begin position="301"/>
        <end position="331"/>
    </location>
</feature>
<feature type="compositionally biased region" description="Acidic residues" evidence="1">
    <location>
        <begin position="311"/>
        <end position="321"/>
    </location>
</feature>
<dbReference type="EMBL" id="LGRN01000115">
    <property type="protein sequence ID" value="OJD16280.1"/>
    <property type="molecule type" value="Genomic_DNA"/>
</dbReference>
<proteinExistence type="predicted"/>
<feature type="region of interest" description="Disordered" evidence="1">
    <location>
        <begin position="214"/>
        <end position="236"/>
    </location>
</feature>
<feature type="compositionally biased region" description="Low complexity" evidence="1">
    <location>
        <begin position="98"/>
        <end position="108"/>
    </location>
</feature>
<sequence length="370" mass="40211">MGGRSVDALQCFTFISDNVPSWVTRVTDLAAHTKAKHAEFTAEYARLAASGDDATKPRRRKNSSVHSIQPDDMHPSINASLSMKGAKKSSSKKENENENGNENGNQEAVVEETNEEYMDPLTLLKMSKHYPSAVNQRKRNIATSKSAGTDRIVRPRQLVVVHYDSETQSSLEKLVRDIGGARNNIRKGRMSQMMKSGFGLKFLDAAKARSAAGGGIARARSSPHDPPSKLAKPPGKETAFDLVDKQLELAQSLCETAAHQFLRCGDCALELEKAKERFSTVLDLAKAEMVLLEMEAEAEKKEAEKAAAEAGEAEEEEEAEEGTAKGSTLVKGLDEKRVPGVVAAIEVDDGSSISSVSIDITAFRSSRFRS</sequence>
<gene>
    <name evidence="2" type="ORF">AJ78_03531</name>
</gene>
<name>A0A1J9PIH2_9EURO</name>
<dbReference type="AlphaFoldDB" id="A0A1J9PIH2"/>
<accession>A0A1J9PIH2</accession>
<evidence type="ECO:0000313" key="2">
    <source>
        <dbReference type="EMBL" id="OJD16280.1"/>
    </source>
</evidence>
<dbReference type="STRING" id="1447872.A0A1J9PIH2"/>
<feature type="region of interest" description="Disordered" evidence="1">
    <location>
        <begin position="51"/>
        <end position="108"/>
    </location>
</feature>
<comment type="caution">
    <text evidence="2">The sequence shown here is derived from an EMBL/GenBank/DDBJ whole genome shotgun (WGS) entry which is preliminary data.</text>
</comment>
<dbReference type="VEuPathDB" id="FungiDB:AJ78_03531"/>
<evidence type="ECO:0000256" key="1">
    <source>
        <dbReference type="SAM" id="MobiDB-lite"/>
    </source>
</evidence>
<evidence type="ECO:0000313" key="3">
    <source>
        <dbReference type="Proteomes" id="UP000182235"/>
    </source>
</evidence>
<keyword evidence="3" id="KW-1185">Reference proteome</keyword>
<reference evidence="2 3" key="1">
    <citation type="submission" date="2015-07" db="EMBL/GenBank/DDBJ databases">
        <title>Emmonsia species relationships and genome sequence.</title>
        <authorList>
            <consortium name="The Broad Institute Genomics Platform"/>
            <person name="Cuomo C.A."/>
            <person name="Munoz J.F."/>
            <person name="Imamovic A."/>
            <person name="Priest M.E."/>
            <person name="Young S."/>
            <person name="Clay O.K."/>
            <person name="McEwen J.G."/>
        </authorList>
    </citation>
    <scope>NUCLEOTIDE SEQUENCE [LARGE SCALE GENOMIC DNA]</scope>
    <source>
        <strain evidence="2 3">UAMH 9510</strain>
    </source>
</reference>
<organism evidence="2 3">
    <name type="scientific">Emergomyces pasteurianus Ep9510</name>
    <dbReference type="NCBI Taxonomy" id="1447872"/>
    <lineage>
        <taxon>Eukaryota</taxon>
        <taxon>Fungi</taxon>
        <taxon>Dikarya</taxon>
        <taxon>Ascomycota</taxon>
        <taxon>Pezizomycotina</taxon>
        <taxon>Eurotiomycetes</taxon>
        <taxon>Eurotiomycetidae</taxon>
        <taxon>Onygenales</taxon>
        <taxon>Ajellomycetaceae</taxon>
        <taxon>Emergomyces</taxon>
    </lineage>
</organism>
<dbReference type="Proteomes" id="UP000182235">
    <property type="component" value="Unassembled WGS sequence"/>
</dbReference>
<dbReference type="OrthoDB" id="3886346at2759"/>
<protein>
    <submittedName>
        <fullName evidence="2">Uncharacterized protein</fullName>
    </submittedName>
</protein>